<comment type="pathway">
    <text evidence="8">Purine metabolism; IMP biosynthesis via de novo pathway; 5-amino-1-(5-phospho-D-ribosyl)imidazole from N(2)-formyl-N(1)-(5-phospho-D-ribosyl)glycinamide: step 1/2.</text>
</comment>
<evidence type="ECO:0000259" key="9">
    <source>
        <dbReference type="Pfam" id="PF00586"/>
    </source>
</evidence>
<reference evidence="12 13" key="1">
    <citation type="journal article" date="2016" name="Nat. Commun.">
        <title>Thousands of microbial genomes shed light on interconnected biogeochemical processes in an aquifer system.</title>
        <authorList>
            <person name="Anantharaman K."/>
            <person name="Brown C.T."/>
            <person name="Hug L.A."/>
            <person name="Sharon I."/>
            <person name="Castelle C.J."/>
            <person name="Probst A.J."/>
            <person name="Thomas B.C."/>
            <person name="Singh A."/>
            <person name="Wilkins M.J."/>
            <person name="Karaoz U."/>
            <person name="Brodie E.L."/>
            <person name="Williams K.H."/>
            <person name="Hubbard S.S."/>
            <person name="Banfield J.F."/>
        </authorList>
    </citation>
    <scope>NUCLEOTIDE SEQUENCE [LARGE SCALE GENOMIC DNA]</scope>
</reference>
<feature type="binding site" evidence="8">
    <location>
        <position position="311"/>
    </location>
    <ligand>
        <name>ATP</name>
        <dbReference type="ChEBI" id="CHEBI:30616"/>
    </ligand>
</feature>
<dbReference type="CDD" id="cd02204">
    <property type="entry name" value="PurL_repeat2"/>
    <property type="match status" value="1"/>
</dbReference>
<feature type="binding site" evidence="8">
    <location>
        <position position="477"/>
    </location>
    <ligand>
        <name>substrate</name>
    </ligand>
</feature>
<dbReference type="InterPro" id="IPR036604">
    <property type="entry name" value="PurS-like_sf"/>
</dbReference>
<dbReference type="Pfam" id="PF00586">
    <property type="entry name" value="AIRS"/>
    <property type="match status" value="2"/>
</dbReference>
<feature type="domain" description="Phosphoribosylformylglycinamidine synthase linker" evidence="11">
    <location>
        <begin position="213"/>
        <end position="253"/>
    </location>
</feature>
<comment type="caution">
    <text evidence="8">Lacks conserved residue(s) required for the propagation of feature annotation.</text>
</comment>
<dbReference type="GO" id="GO:0006189">
    <property type="term" value="P:'de novo' IMP biosynthetic process"/>
    <property type="evidence" value="ECO:0007669"/>
    <property type="project" value="UniProtKB-UniRule"/>
</dbReference>
<feature type="binding site" evidence="8">
    <location>
        <position position="313"/>
    </location>
    <ligand>
        <name>Mg(2+)</name>
        <dbReference type="ChEBI" id="CHEBI:18420"/>
        <label>1</label>
    </ligand>
</feature>
<evidence type="ECO:0000313" key="13">
    <source>
        <dbReference type="Proteomes" id="UP000177383"/>
    </source>
</evidence>
<dbReference type="Pfam" id="PF18072">
    <property type="entry name" value="FGAR-AT_linker"/>
    <property type="match status" value="1"/>
</dbReference>
<dbReference type="InterPro" id="IPR036676">
    <property type="entry name" value="PurM-like_C_sf"/>
</dbReference>
<dbReference type="SUPFAM" id="SSF55326">
    <property type="entry name" value="PurM N-terminal domain-like"/>
    <property type="match status" value="2"/>
</dbReference>
<dbReference type="Gene3D" id="1.10.8.750">
    <property type="entry name" value="Phosphoribosylformylglycinamidine synthase, linker domain"/>
    <property type="match status" value="1"/>
</dbReference>
<evidence type="ECO:0000256" key="7">
    <source>
        <dbReference type="ARBA" id="ARBA00022842"/>
    </source>
</evidence>
<keyword evidence="1 8" id="KW-0963">Cytoplasm</keyword>
<dbReference type="UniPathway" id="UPA00074">
    <property type="reaction ID" value="UER00128"/>
</dbReference>
<feature type="binding site" evidence="8">
    <location>
        <position position="506"/>
    </location>
    <ligand>
        <name>Mg(2+)</name>
        <dbReference type="ChEBI" id="CHEBI:18420"/>
        <label>2</label>
    </ligand>
</feature>
<name>A0A1F5ZKV1_9BACT</name>
<dbReference type="HAMAP" id="MF_00420">
    <property type="entry name" value="PurL_2"/>
    <property type="match status" value="1"/>
</dbReference>
<comment type="similarity">
    <text evidence="8">Belongs to the FGAMS family.</text>
</comment>
<dbReference type="GO" id="GO:0005524">
    <property type="term" value="F:ATP binding"/>
    <property type="evidence" value="ECO:0007669"/>
    <property type="project" value="UniProtKB-UniRule"/>
</dbReference>
<dbReference type="PANTHER" id="PTHR43555">
    <property type="entry name" value="PHOSPHORIBOSYLFORMYLGLYCINAMIDINE SYNTHASE SUBUNIT PURL"/>
    <property type="match status" value="1"/>
</dbReference>
<evidence type="ECO:0000256" key="2">
    <source>
        <dbReference type="ARBA" id="ARBA00022598"/>
    </source>
</evidence>
<evidence type="ECO:0000256" key="4">
    <source>
        <dbReference type="ARBA" id="ARBA00022741"/>
    </source>
</evidence>
<dbReference type="PANTHER" id="PTHR43555:SF1">
    <property type="entry name" value="PHOSPHORIBOSYLFORMYLGLYCINAMIDINE SYNTHASE SUBUNIT PURL"/>
    <property type="match status" value="1"/>
</dbReference>
<dbReference type="Pfam" id="PF02769">
    <property type="entry name" value="AIRS_C"/>
    <property type="match status" value="2"/>
</dbReference>
<comment type="subcellular location">
    <subcellularLocation>
        <location evidence="8">Cytoplasm</location>
    </subcellularLocation>
</comment>
<feature type="binding site" evidence="8">
    <location>
        <position position="778"/>
    </location>
    <ligand>
        <name>substrate</name>
    </ligand>
</feature>
<sequence>MNSVRIEVATIVSDTRADVRKKRLLNDGYRNIKNISIKDVYTLNKRFSSQELTKIAAALSNPVTQKADIKIDVVRPKSLIPAEFDWAIEIGFLPGVTDNIAGTTKEIIEDLLKAKFHPNENVYTSQVTFIKGKLSDSQVKKITGNLYNPIIHRAHIKNYIQYKKDGGMDFIVPNVKLGKKLDVDSINLNIPDEELKKIGKQGIENNDGTRRGPLALGPEYMKTIQSYFKKLGRNPTDIELESLAQTWSEHCKHTIFADPIDEIKDGLFKTYIKRATDNIRKKKGSKDFCVSVFKDNSGAIALDQDFLITHKVETHNSPSALDPFGGSITGIVGVNRDTIGFGLGAKPVANYYGFCFADPRVDIPLYKGPNFTQKMLSSRRIMDGVIDGVNAGGNQSGIPTPQGFIYFDERYRGKPLVFVGTVGLIPRKIKGKPSHIKKALPGDYIVMVGGRVGKDGIHGATFSSEALDTGSPMSAVQIGDPITQKKLSDAIIKGARDMLLYHSITDNGAGGLSCSVAEMAKESGGCKVHLEKVPLKYEGLKPWEIWVSESQERMTLAVPKKNWKKFHDLMKRRGVEATVIGEFTNSGRCQVLYDKKEVMDIDMHFLHYGLPQKQLTSSFVLPKNDEPNLKIERNYTNVLLDLLERPSITSFDFISSQYDYVVQGNSALPPLQGRGRVNSDTSAFRPVLSSSKTIVMSQGIYPSYSDIDTYHMAGACIDTGIRNLIAAGVSPDYIALLDNFCWCSSDDPKRLGQLKRALKACYDYATLYETPFISGKDSMFNDFKGYDKDGKPIKISIPPTLLISSIGVVDDVTNLITLDAKISGDLIYILGETYDELGGSEYFRYISEKLKGNFIGNSVPKIDGAKNKKLYQSLYKCIEKGLIASSISITRGGLGIALAKKAIGGMLGLSINLKNLPGKVTRNDFALFSESQGRIIVTIAPENKKEFESLLKGNSFAQIGIVSKNGLFEIKGLDGRSIINTTVDKLLLSYRKTFSGY</sequence>
<evidence type="ECO:0000256" key="5">
    <source>
        <dbReference type="ARBA" id="ARBA00022755"/>
    </source>
</evidence>
<evidence type="ECO:0000256" key="8">
    <source>
        <dbReference type="HAMAP-Rule" id="MF_00420"/>
    </source>
</evidence>
<feature type="domain" description="PurM-like C-terminal" evidence="10">
    <location>
        <begin position="824"/>
        <end position="966"/>
    </location>
</feature>
<feature type="active site" description="Proton acceptor" evidence="8">
    <location>
        <position position="315"/>
    </location>
</feature>
<comment type="subunit">
    <text evidence="8">Monomer. Part of the FGAM synthase complex composed of 1 PurL, 1 PurQ and 2 PurS subunits.</text>
</comment>
<dbReference type="Gene3D" id="3.30.1330.10">
    <property type="entry name" value="PurM-like, N-terminal domain"/>
    <property type="match status" value="2"/>
</dbReference>
<evidence type="ECO:0000313" key="12">
    <source>
        <dbReference type="EMBL" id="OGG13031.1"/>
    </source>
</evidence>
<keyword evidence="7 8" id="KW-0460">Magnesium</keyword>
<dbReference type="AlphaFoldDB" id="A0A1F5ZKV1"/>
<evidence type="ECO:0000259" key="10">
    <source>
        <dbReference type="Pfam" id="PF02769"/>
    </source>
</evidence>
<dbReference type="GO" id="GO:0004642">
    <property type="term" value="F:phosphoribosylformylglycinamidine synthase activity"/>
    <property type="evidence" value="ECO:0007669"/>
    <property type="project" value="UniProtKB-UniRule"/>
</dbReference>
<feature type="domain" description="PurM-like N-terminal" evidence="9">
    <location>
        <begin position="295"/>
        <end position="425"/>
    </location>
</feature>
<dbReference type="CDD" id="cd02203">
    <property type="entry name" value="PurL_repeat1"/>
    <property type="match status" value="1"/>
</dbReference>
<feature type="domain" description="PurM-like N-terminal" evidence="9">
    <location>
        <begin position="689"/>
        <end position="779"/>
    </location>
</feature>
<feature type="binding site" evidence="8">
    <location>
        <position position="738"/>
    </location>
    <ligand>
        <name>ATP</name>
        <dbReference type="ChEBI" id="CHEBI:30616"/>
    </ligand>
</feature>
<keyword evidence="6 8" id="KW-0067">ATP-binding</keyword>
<dbReference type="EC" id="6.3.5.3" evidence="8"/>
<dbReference type="Proteomes" id="UP000177383">
    <property type="component" value="Unassembled WGS sequence"/>
</dbReference>
<evidence type="ECO:0000256" key="6">
    <source>
        <dbReference type="ARBA" id="ARBA00022840"/>
    </source>
</evidence>
<dbReference type="EMBL" id="MFJE01000063">
    <property type="protein sequence ID" value="OGG13031.1"/>
    <property type="molecule type" value="Genomic_DNA"/>
</dbReference>
<proteinExistence type="inferred from homology"/>
<organism evidence="12 13">
    <name type="scientific">Candidatus Gottesmanbacteria bacterium RIFCSPHIGHO2_01_FULL_39_10</name>
    <dbReference type="NCBI Taxonomy" id="1798375"/>
    <lineage>
        <taxon>Bacteria</taxon>
        <taxon>Candidatus Gottesmaniibacteriota</taxon>
    </lineage>
</organism>
<gene>
    <name evidence="8" type="primary">purL</name>
    <name evidence="12" type="ORF">A2773_00275</name>
</gene>
<dbReference type="InterPro" id="IPR016188">
    <property type="entry name" value="PurM-like_N"/>
</dbReference>
<accession>A0A1F5ZKV1</accession>
<feature type="binding site" evidence="8">
    <location>
        <begin position="549"/>
        <end position="551"/>
    </location>
    <ligand>
        <name>substrate</name>
    </ligand>
</feature>
<comment type="catalytic activity">
    <reaction evidence="8">
        <text>N(2)-formyl-N(1)-(5-phospho-beta-D-ribosyl)glycinamide + L-glutamine + ATP + H2O = 2-formamido-N(1)-(5-O-phospho-beta-D-ribosyl)acetamidine + L-glutamate + ADP + phosphate + H(+)</text>
        <dbReference type="Rhea" id="RHEA:17129"/>
        <dbReference type="ChEBI" id="CHEBI:15377"/>
        <dbReference type="ChEBI" id="CHEBI:15378"/>
        <dbReference type="ChEBI" id="CHEBI:29985"/>
        <dbReference type="ChEBI" id="CHEBI:30616"/>
        <dbReference type="ChEBI" id="CHEBI:43474"/>
        <dbReference type="ChEBI" id="CHEBI:58359"/>
        <dbReference type="ChEBI" id="CHEBI:147286"/>
        <dbReference type="ChEBI" id="CHEBI:147287"/>
        <dbReference type="ChEBI" id="CHEBI:456216"/>
        <dbReference type="EC" id="6.3.5.3"/>
    </reaction>
</comment>
<dbReference type="InterPro" id="IPR036921">
    <property type="entry name" value="PurM-like_N_sf"/>
</dbReference>
<keyword evidence="2 8" id="KW-0436">Ligase</keyword>
<feature type="binding site" evidence="8">
    <location>
        <position position="337"/>
    </location>
    <ligand>
        <name>Mg(2+)</name>
        <dbReference type="ChEBI" id="CHEBI:18420"/>
        <label>2</label>
    </ligand>
</feature>
<feature type="binding site" evidence="8">
    <location>
        <position position="775"/>
    </location>
    <ligand>
        <name>ATP</name>
        <dbReference type="ChEBI" id="CHEBI:30616"/>
    </ligand>
</feature>
<dbReference type="GO" id="GO:0005737">
    <property type="term" value="C:cytoplasm"/>
    <property type="evidence" value="ECO:0007669"/>
    <property type="project" value="UniProtKB-SubCell"/>
</dbReference>
<feature type="binding site" evidence="8">
    <location>
        <position position="336"/>
    </location>
    <ligand>
        <name>substrate</name>
    </ligand>
</feature>
<keyword evidence="5 8" id="KW-0658">Purine biosynthesis</keyword>
<evidence type="ECO:0000256" key="3">
    <source>
        <dbReference type="ARBA" id="ARBA00022723"/>
    </source>
</evidence>
<dbReference type="SUPFAM" id="SSF56042">
    <property type="entry name" value="PurM C-terminal domain-like"/>
    <property type="match status" value="2"/>
</dbReference>
<dbReference type="GO" id="GO:0000287">
    <property type="term" value="F:magnesium ion binding"/>
    <property type="evidence" value="ECO:0007669"/>
    <property type="project" value="UniProtKB-UniRule"/>
</dbReference>
<dbReference type="Gene3D" id="3.30.1280.10">
    <property type="entry name" value="Phosphoribosylformylglycinamidine synthase subunit PurS"/>
    <property type="match status" value="1"/>
</dbReference>
<keyword evidence="4 8" id="KW-0547">Nucleotide-binding</keyword>
<dbReference type="Gene3D" id="3.90.650.10">
    <property type="entry name" value="PurM-like C-terminal domain"/>
    <property type="match status" value="2"/>
</dbReference>
<feature type="active site" evidence="8">
    <location>
        <position position="250"/>
    </location>
</feature>
<protein>
    <recommendedName>
        <fullName evidence="8">Phosphoribosylformylglycinamidine synthase subunit PurL</fullName>
        <shortName evidence="8">FGAM synthase</shortName>
        <ecNumber evidence="8">6.3.5.3</ecNumber>
    </recommendedName>
    <alternativeName>
        <fullName evidence="8">Formylglycinamide ribonucleotide amidotransferase subunit II</fullName>
        <shortName evidence="8">FGAR amidotransferase II</shortName>
        <shortName evidence="8">FGAR-AT II</shortName>
    </alternativeName>
    <alternativeName>
        <fullName evidence="8">Glutamine amidotransferase PurL</fullName>
    </alternativeName>
    <alternativeName>
        <fullName evidence="8">Phosphoribosylformylglycinamidine synthase subunit II</fullName>
    </alternativeName>
</protein>
<comment type="function">
    <text evidence="8">Part of the phosphoribosylformylglycinamidine synthase complex involved in the purines biosynthetic pathway. Catalyzes the ATP-dependent conversion of formylglycinamide ribonucleotide (FGAR) and glutamine to yield formylglycinamidine ribonucleotide (FGAM) and glutamate. The FGAM synthase complex is composed of three subunits. PurQ produces an ammonia molecule by converting glutamine to glutamate. PurL transfers the ammonia molecule to FGAR to form FGAM in an ATP-dependent manner. PurS interacts with PurQ and PurL and is thought to assist in the transfer of the ammonia molecule from PurQ to PurL.</text>
</comment>
<dbReference type="InterPro" id="IPR041609">
    <property type="entry name" value="PurL_linker"/>
</dbReference>
<feature type="domain" description="PurM-like C-terminal" evidence="10">
    <location>
        <begin position="441"/>
        <end position="592"/>
    </location>
</feature>
<dbReference type="STRING" id="1798375.A2773_00275"/>
<dbReference type="InterPro" id="IPR010918">
    <property type="entry name" value="PurM-like_C_dom"/>
</dbReference>
<dbReference type="InterPro" id="IPR010074">
    <property type="entry name" value="PRibForGlyAmidine_synth_PurL"/>
</dbReference>
<comment type="caution">
    <text evidence="12">The sequence shown here is derived from an EMBL/GenBank/DDBJ whole genome shotgun (WGS) entry which is preliminary data.</text>
</comment>
<evidence type="ECO:0000256" key="1">
    <source>
        <dbReference type="ARBA" id="ARBA00022490"/>
    </source>
</evidence>
<keyword evidence="3 8" id="KW-0479">Metal-binding</keyword>
<evidence type="ECO:0000259" key="11">
    <source>
        <dbReference type="Pfam" id="PF18072"/>
    </source>
</evidence>